<feature type="transmembrane region" description="Helical" evidence="1">
    <location>
        <begin position="12"/>
        <end position="29"/>
    </location>
</feature>
<keyword evidence="3" id="KW-1185">Reference proteome</keyword>
<evidence type="ECO:0000256" key="1">
    <source>
        <dbReference type="SAM" id="Phobius"/>
    </source>
</evidence>
<protein>
    <submittedName>
        <fullName evidence="2">Uncharacterized protein</fullName>
    </submittedName>
</protein>
<organism evidence="2 3">
    <name type="scientific">Nostoc flagelliforme FACHB-838</name>
    <dbReference type="NCBI Taxonomy" id="2692904"/>
    <lineage>
        <taxon>Bacteria</taxon>
        <taxon>Bacillati</taxon>
        <taxon>Cyanobacteriota</taxon>
        <taxon>Cyanophyceae</taxon>
        <taxon>Nostocales</taxon>
        <taxon>Nostocaceae</taxon>
        <taxon>Nostoc</taxon>
    </lineage>
</organism>
<keyword evidence="1" id="KW-0812">Transmembrane</keyword>
<name>A0ABR8DNU0_9NOSO</name>
<reference evidence="2 3" key="1">
    <citation type="journal article" date="2020" name="ISME J.">
        <title>Comparative genomics reveals insights into cyanobacterial evolution and habitat adaptation.</title>
        <authorList>
            <person name="Chen M.Y."/>
            <person name="Teng W.K."/>
            <person name="Zhao L."/>
            <person name="Hu C.X."/>
            <person name="Zhou Y.K."/>
            <person name="Han B.P."/>
            <person name="Song L.R."/>
            <person name="Shu W.S."/>
        </authorList>
    </citation>
    <scope>NUCLEOTIDE SEQUENCE [LARGE SCALE GENOMIC DNA]</scope>
    <source>
        <strain evidence="2 3">FACHB-838</strain>
    </source>
</reference>
<proteinExistence type="predicted"/>
<keyword evidence="1" id="KW-0472">Membrane</keyword>
<accession>A0ABR8DNU0</accession>
<sequence length="50" mass="6163">MRFYLVLKIQVLRSLMLLTYLFLGFKNLWRIRKLVYLVRHGVNKQIIEKP</sequence>
<keyword evidence="1" id="KW-1133">Transmembrane helix</keyword>
<evidence type="ECO:0000313" key="2">
    <source>
        <dbReference type="EMBL" id="MBD2530204.1"/>
    </source>
</evidence>
<dbReference type="EMBL" id="JACJSI010000017">
    <property type="protein sequence ID" value="MBD2530204.1"/>
    <property type="molecule type" value="Genomic_DNA"/>
</dbReference>
<evidence type="ECO:0000313" key="3">
    <source>
        <dbReference type="Proteomes" id="UP000623440"/>
    </source>
</evidence>
<dbReference type="Proteomes" id="UP000623440">
    <property type="component" value="Unassembled WGS sequence"/>
</dbReference>
<gene>
    <name evidence="2" type="ORF">H6G97_11740</name>
</gene>
<comment type="caution">
    <text evidence="2">The sequence shown here is derived from an EMBL/GenBank/DDBJ whole genome shotgun (WGS) entry which is preliminary data.</text>
</comment>